<evidence type="ECO:0000256" key="4">
    <source>
        <dbReference type="ARBA" id="ARBA00022741"/>
    </source>
</evidence>
<evidence type="ECO:0000313" key="7">
    <source>
        <dbReference type="Proteomes" id="UP000002358"/>
    </source>
</evidence>
<dbReference type="EnsemblMetazoa" id="XM_008211079">
    <property type="protein sequence ID" value="XP_008209301"/>
    <property type="gene ID" value="LOC100117130"/>
</dbReference>
<dbReference type="Pfam" id="PF03133">
    <property type="entry name" value="TTL"/>
    <property type="match status" value="1"/>
</dbReference>
<dbReference type="PANTHER" id="PTHR45870">
    <property type="entry name" value="TUBULIN MONOGLYCYLASE TTLL3"/>
    <property type="match status" value="1"/>
</dbReference>
<accession>A0A7M7LUK8</accession>
<dbReference type="GO" id="GO:0005524">
    <property type="term" value="F:ATP binding"/>
    <property type="evidence" value="ECO:0007669"/>
    <property type="project" value="UniProtKB-KW"/>
</dbReference>
<dbReference type="PANTHER" id="PTHR45870:SF2">
    <property type="entry name" value="TUBULIN MONOGLYCYLASE TTLL3"/>
    <property type="match status" value="1"/>
</dbReference>
<evidence type="ECO:0000256" key="1">
    <source>
        <dbReference type="ARBA" id="ARBA00004496"/>
    </source>
</evidence>
<dbReference type="InterPro" id="IPR004344">
    <property type="entry name" value="TTL/TTLL_fam"/>
</dbReference>
<dbReference type="GO" id="GO:0060271">
    <property type="term" value="P:cilium assembly"/>
    <property type="evidence" value="ECO:0007669"/>
    <property type="project" value="TreeGrafter"/>
</dbReference>
<dbReference type="OrthoDB" id="202825at2759"/>
<dbReference type="GO" id="GO:0015630">
    <property type="term" value="C:microtubule cytoskeleton"/>
    <property type="evidence" value="ECO:0007669"/>
    <property type="project" value="TreeGrafter"/>
</dbReference>
<evidence type="ECO:0000256" key="5">
    <source>
        <dbReference type="ARBA" id="ARBA00022840"/>
    </source>
</evidence>
<evidence type="ECO:0000256" key="3">
    <source>
        <dbReference type="ARBA" id="ARBA00022598"/>
    </source>
</evidence>
<evidence type="ECO:0000256" key="2">
    <source>
        <dbReference type="ARBA" id="ARBA00022490"/>
    </source>
</evidence>
<keyword evidence="4" id="KW-0547">Nucleotide-binding</keyword>
<dbReference type="SUPFAM" id="SSF56059">
    <property type="entry name" value="Glutathione synthetase ATP-binding domain-like"/>
    <property type="match status" value="1"/>
</dbReference>
<dbReference type="AlphaFoldDB" id="A0A7M7LUK8"/>
<dbReference type="GO" id="GO:0070736">
    <property type="term" value="F:protein-glycine ligase activity, initiating"/>
    <property type="evidence" value="ECO:0007669"/>
    <property type="project" value="TreeGrafter"/>
</dbReference>
<dbReference type="GO" id="GO:0005930">
    <property type="term" value="C:axoneme"/>
    <property type="evidence" value="ECO:0007669"/>
    <property type="project" value="TreeGrafter"/>
</dbReference>
<keyword evidence="3" id="KW-0436">Ligase</keyword>
<dbReference type="PROSITE" id="PS51221">
    <property type="entry name" value="TTL"/>
    <property type="match status" value="1"/>
</dbReference>
<dbReference type="GeneID" id="100117130"/>
<proteinExistence type="predicted"/>
<dbReference type="InterPro" id="IPR051437">
    <property type="entry name" value="TTLL_monoglycylase"/>
</dbReference>
<dbReference type="GO" id="GO:0003341">
    <property type="term" value="P:cilium movement"/>
    <property type="evidence" value="ECO:0007669"/>
    <property type="project" value="TreeGrafter"/>
</dbReference>
<keyword evidence="2" id="KW-0963">Cytoplasm</keyword>
<organism evidence="6 7">
    <name type="scientific">Nasonia vitripennis</name>
    <name type="common">Parasitic wasp</name>
    <dbReference type="NCBI Taxonomy" id="7425"/>
    <lineage>
        <taxon>Eukaryota</taxon>
        <taxon>Metazoa</taxon>
        <taxon>Ecdysozoa</taxon>
        <taxon>Arthropoda</taxon>
        <taxon>Hexapoda</taxon>
        <taxon>Insecta</taxon>
        <taxon>Pterygota</taxon>
        <taxon>Neoptera</taxon>
        <taxon>Endopterygota</taxon>
        <taxon>Hymenoptera</taxon>
        <taxon>Apocrita</taxon>
        <taxon>Proctotrupomorpha</taxon>
        <taxon>Chalcidoidea</taxon>
        <taxon>Pteromalidae</taxon>
        <taxon>Pteromalinae</taxon>
        <taxon>Nasonia</taxon>
    </lineage>
</organism>
<keyword evidence="5" id="KW-0067">ATP-binding</keyword>
<evidence type="ECO:0008006" key="8">
    <source>
        <dbReference type="Google" id="ProtNLM"/>
    </source>
</evidence>
<protein>
    <recommendedName>
        <fullName evidence="8">Tubulin glycylase 3A</fullName>
    </recommendedName>
</protein>
<dbReference type="Proteomes" id="UP000002358">
    <property type="component" value="Chromosome 2"/>
</dbReference>
<reference evidence="6" key="1">
    <citation type="submission" date="2021-01" db="UniProtKB">
        <authorList>
            <consortium name="EnsemblMetazoa"/>
        </authorList>
    </citation>
    <scope>IDENTIFICATION</scope>
</reference>
<dbReference type="Gene3D" id="3.30.470.20">
    <property type="entry name" value="ATP-grasp fold, B domain"/>
    <property type="match status" value="1"/>
</dbReference>
<sequence length="455" mass="53418">MFEEAETCNTAAQPNLIWDCHNDFVEWDLHNIDDKVLLNKFQNPAVYTSKLGMAHILQQEAHWLFEENVADIMFPRSYNPSCELAYFVRDFKRCAALALLRRIVNSAQRQVDAAPLIASMDEVLFALGHCEKFIEEIEHKDIDDDANLEEDCTFDQEWLSISQKLTREIKVPADDLEKLQLAIEKLKERDPQFELNGEQNLWIVKPSDLCCGSGIFITHELHVILNRVRSKPKDYYVIQKYIERPLLINGTKFDIRQWFLVTSTFPLTIWSFREALLRFSSRPYTTTTYHEAIHLCNTAVQEKYHNLAKASEEWDCERLNEYLKYNNDDEPYWDKIYPKMSQAIVLTMLAAQDYMDRRPCSFELYGADFMVMEDLSVWLIEINTNPRMHPPSSKITQRLYRSVMEDLIKIVVDQPPPTQLRVGNFELIYKQKIPESPSHSLQQRFFAYGKSLCRT</sequence>
<dbReference type="SMR" id="A0A7M7LUK8"/>
<keyword evidence="7" id="KW-1185">Reference proteome</keyword>
<comment type="subcellular location">
    <subcellularLocation>
        <location evidence="1">Cytoplasm</location>
    </subcellularLocation>
</comment>
<name>A0A7M7LUK8_NASVI</name>
<evidence type="ECO:0000313" key="6">
    <source>
        <dbReference type="EnsemblMetazoa" id="XP_008209301"/>
    </source>
</evidence>
<dbReference type="RefSeq" id="XP_008209301.1">
    <property type="nucleotide sequence ID" value="XM_008211079.2"/>
</dbReference>